<keyword evidence="5 12" id="KW-0812">Transmembrane</keyword>
<evidence type="ECO:0000256" key="2">
    <source>
        <dbReference type="ARBA" id="ARBA00022448"/>
    </source>
</evidence>
<evidence type="ECO:0000256" key="11">
    <source>
        <dbReference type="ARBA" id="ARBA00023136"/>
    </source>
</evidence>
<organism evidence="14 15">
    <name type="scientific">Paralvinella palmiformis</name>
    <dbReference type="NCBI Taxonomy" id="53620"/>
    <lineage>
        <taxon>Eukaryota</taxon>
        <taxon>Metazoa</taxon>
        <taxon>Spiralia</taxon>
        <taxon>Lophotrochozoa</taxon>
        <taxon>Annelida</taxon>
        <taxon>Polychaeta</taxon>
        <taxon>Sedentaria</taxon>
        <taxon>Canalipalpata</taxon>
        <taxon>Terebellida</taxon>
        <taxon>Terebelliformia</taxon>
        <taxon>Alvinellidae</taxon>
        <taxon>Paralvinella</taxon>
    </lineage>
</organism>
<dbReference type="Proteomes" id="UP001208570">
    <property type="component" value="Unassembled WGS sequence"/>
</dbReference>
<dbReference type="InterPro" id="IPR004837">
    <property type="entry name" value="NaCa_Exmemb"/>
</dbReference>
<dbReference type="GO" id="GO:0012505">
    <property type="term" value="C:endomembrane system"/>
    <property type="evidence" value="ECO:0007669"/>
    <property type="project" value="UniProtKB-SubCell"/>
</dbReference>
<keyword evidence="7" id="KW-0677">Repeat</keyword>
<dbReference type="Gene3D" id="1.20.1420.30">
    <property type="entry name" value="NCX, central ion-binding region"/>
    <property type="match status" value="1"/>
</dbReference>
<evidence type="ECO:0000256" key="10">
    <source>
        <dbReference type="ARBA" id="ARBA00023065"/>
    </source>
</evidence>
<keyword evidence="10" id="KW-0406">Ion transport</keyword>
<feature type="transmembrane region" description="Helical" evidence="12">
    <location>
        <begin position="132"/>
        <end position="152"/>
    </location>
</feature>
<dbReference type="SUPFAM" id="SSF141072">
    <property type="entry name" value="CalX-like"/>
    <property type="match status" value="2"/>
</dbReference>
<feature type="transmembrane region" description="Helical" evidence="12">
    <location>
        <begin position="164"/>
        <end position="188"/>
    </location>
</feature>
<dbReference type="SMART" id="SM00237">
    <property type="entry name" value="Calx_beta"/>
    <property type="match status" value="2"/>
</dbReference>
<comment type="caution">
    <text evidence="14">The sequence shown here is derived from an EMBL/GenBank/DDBJ whole genome shotgun (WGS) entry which is preliminary data.</text>
</comment>
<evidence type="ECO:0000256" key="8">
    <source>
        <dbReference type="ARBA" id="ARBA00022837"/>
    </source>
</evidence>
<accession>A0AAD9N870</accession>
<evidence type="ECO:0000256" key="6">
    <source>
        <dbReference type="ARBA" id="ARBA00022729"/>
    </source>
</evidence>
<dbReference type="GO" id="GO:0005432">
    <property type="term" value="F:calcium:sodium antiporter activity"/>
    <property type="evidence" value="ECO:0007669"/>
    <property type="project" value="TreeGrafter"/>
</dbReference>
<dbReference type="Gene3D" id="2.60.40.2030">
    <property type="match status" value="2"/>
</dbReference>
<keyword evidence="9 12" id="KW-1133">Transmembrane helix</keyword>
<evidence type="ECO:0000256" key="5">
    <source>
        <dbReference type="ARBA" id="ARBA00022692"/>
    </source>
</evidence>
<keyword evidence="11 12" id="KW-0472">Membrane</keyword>
<keyword evidence="3" id="KW-0050">Antiport</keyword>
<dbReference type="InterPro" id="IPR003644">
    <property type="entry name" value="Calx_beta"/>
</dbReference>
<dbReference type="GO" id="GO:0098794">
    <property type="term" value="C:postsynapse"/>
    <property type="evidence" value="ECO:0007669"/>
    <property type="project" value="TreeGrafter"/>
</dbReference>
<dbReference type="Pfam" id="PF03160">
    <property type="entry name" value="Calx-beta"/>
    <property type="match status" value="1"/>
</dbReference>
<name>A0AAD9N870_9ANNE</name>
<dbReference type="EMBL" id="JAODUP010000127">
    <property type="protein sequence ID" value="KAK2160732.1"/>
    <property type="molecule type" value="Genomic_DNA"/>
</dbReference>
<feature type="domain" description="Calx-beta" evidence="13">
    <location>
        <begin position="326"/>
        <end position="426"/>
    </location>
</feature>
<evidence type="ECO:0000256" key="12">
    <source>
        <dbReference type="SAM" id="Phobius"/>
    </source>
</evidence>
<dbReference type="PANTHER" id="PTHR11878">
    <property type="entry name" value="SODIUM/CALCIUM EXCHANGER"/>
    <property type="match status" value="1"/>
</dbReference>
<dbReference type="InterPro" id="IPR051171">
    <property type="entry name" value="CaCA"/>
</dbReference>
<dbReference type="PANTHER" id="PTHR11878:SF76">
    <property type="entry name" value="CALX-BETA DOMAIN-CONTAINING PROTEIN"/>
    <property type="match status" value="1"/>
</dbReference>
<evidence type="ECO:0000256" key="1">
    <source>
        <dbReference type="ARBA" id="ARBA00004127"/>
    </source>
</evidence>
<keyword evidence="8" id="KW-0106">Calcium</keyword>
<sequence>MADQNMTENCFWDDYKCSDKGLLLPIVNEKSWPVAGRAAVYFIGLIWCFLGVAIIADTFMCAIEKITSKTRTIKIASTQTESGIEEVHVKVWNNTVANLTLMALGSSAPEILLSCIEIIGNGFRAGALGPSTIVGSAAFNLLVITAVCILSIPSPDIRRIKAFTVFGITAFFCVFAYLWLLIILVAVSPDFIELWEAIITFLFFPVLVIVAYLADKNFFRKKKPKTQDIPIGFDLAEGQMTDEKMRAFIKHLSELHPMLTEEDIAALAAAKIAEECQHDHLWYRINATRHLGGNPKLTPSFSDRLHEVYESLKEGEDGDLKDEVRASAIDMSLGGKRSVIQFTAAQSAVLENEKRVRVTVKRTGKTDSRVLFRVETIDGTAEATKDYTPLKQTFVFEKEEDMKHFDIEIIDDNEWEPDEVFFVKLALDPSDVNTQIAILGKIAIQEITIINDDEPGTFEFSKPSLLFKESAGKALIPIERHSGGDGHVEVKYRTEDMSAISGKDFEGGNGVIMFEHGEMTKTLEINIYDDMEKEKDECFRVELLEVSPGAKIGRIKKSIITIVNDDDFNGMVSRLVDMTNMNIDTLRVDTVTWAEQFRNAMNVNGGNVECASNMDYIMHFLTFGWKVNSSFLCTISFD</sequence>
<evidence type="ECO:0000256" key="9">
    <source>
        <dbReference type="ARBA" id="ARBA00022989"/>
    </source>
</evidence>
<dbReference type="Pfam" id="PF01699">
    <property type="entry name" value="Na_Ca_ex"/>
    <property type="match status" value="1"/>
</dbReference>
<dbReference type="GO" id="GO:0007154">
    <property type="term" value="P:cell communication"/>
    <property type="evidence" value="ECO:0007669"/>
    <property type="project" value="InterPro"/>
</dbReference>
<evidence type="ECO:0000256" key="7">
    <source>
        <dbReference type="ARBA" id="ARBA00022737"/>
    </source>
</evidence>
<feature type="transmembrane region" description="Helical" evidence="12">
    <location>
        <begin position="194"/>
        <end position="214"/>
    </location>
</feature>
<dbReference type="InterPro" id="IPR038081">
    <property type="entry name" value="CalX-like_sf"/>
</dbReference>
<gene>
    <name evidence="14" type="ORF">LSH36_127g04060</name>
</gene>
<dbReference type="GO" id="GO:0098703">
    <property type="term" value="P:calcium ion import across plasma membrane"/>
    <property type="evidence" value="ECO:0007669"/>
    <property type="project" value="TreeGrafter"/>
</dbReference>
<evidence type="ECO:0000313" key="14">
    <source>
        <dbReference type="EMBL" id="KAK2160732.1"/>
    </source>
</evidence>
<feature type="transmembrane region" description="Helical" evidence="12">
    <location>
        <begin position="38"/>
        <end position="63"/>
    </location>
</feature>
<feature type="domain" description="Calx-beta" evidence="13">
    <location>
        <begin position="445"/>
        <end position="544"/>
    </location>
</feature>
<reference evidence="14" key="1">
    <citation type="journal article" date="2023" name="Mol. Biol. Evol.">
        <title>Third-Generation Sequencing Reveals the Adaptive Role of the Epigenome in Three Deep-Sea Polychaetes.</title>
        <authorList>
            <person name="Perez M."/>
            <person name="Aroh O."/>
            <person name="Sun Y."/>
            <person name="Lan Y."/>
            <person name="Juniper S.K."/>
            <person name="Young C.R."/>
            <person name="Angers B."/>
            <person name="Qian P.Y."/>
        </authorList>
    </citation>
    <scope>NUCLEOTIDE SEQUENCE</scope>
    <source>
        <strain evidence="14">P08H-3</strain>
    </source>
</reference>
<evidence type="ECO:0000259" key="13">
    <source>
        <dbReference type="SMART" id="SM00237"/>
    </source>
</evidence>
<evidence type="ECO:0000313" key="15">
    <source>
        <dbReference type="Proteomes" id="UP001208570"/>
    </source>
</evidence>
<keyword evidence="4" id="KW-0109">Calcium transport</keyword>
<dbReference type="AlphaFoldDB" id="A0AAD9N870"/>
<dbReference type="InterPro" id="IPR044880">
    <property type="entry name" value="NCX_ion-bd_dom_sf"/>
</dbReference>
<evidence type="ECO:0000256" key="4">
    <source>
        <dbReference type="ARBA" id="ARBA00022568"/>
    </source>
</evidence>
<keyword evidence="2" id="KW-0813">Transport</keyword>
<keyword evidence="15" id="KW-1185">Reference proteome</keyword>
<protein>
    <recommendedName>
        <fullName evidence="13">Calx-beta domain-containing protein</fullName>
    </recommendedName>
</protein>
<keyword evidence="6" id="KW-0732">Signal</keyword>
<dbReference type="GO" id="GO:0042383">
    <property type="term" value="C:sarcolemma"/>
    <property type="evidence" value="ECO:0007669"/>
    <property type="project" value="TreeGrafter"/>
</dbReference>
<comment type="subcellular location">
    <subcellularLocation>
        <location evidence="1">Endomembrane system</location>
        <topology evidence="1">Multi-pass membrane protein</topology>
    </subcellularLocation>
</comment>
<proteinExistence type="predicted"/>
<evidence type="ECO:0000256" key="3">
    <source>
        <dbReference type="ARBA" id="ARBA00022449"/>
    </source>
</evidence>
<dbReference type="GO" id="GO:0030424">
    <property type="term" value="C:axon"/>
    <property type="evidence" value="ECO:0007669"/>
    <property type="project" value="TreeGrafter"/>
</dbReference>